<proteinExistence type="predicted"/>
<protein>
    <submittedName>
        <fullName evidence="1">Uncharacterized protein</fullName>
    </submittedName>
</protein>
<dbReference type="EMBL" id="CM018031">
    <property type="protein sequence ID" value="KAA8550209.1"/>
    <property type="molecule type" value="Genomic_DNA"/>
</dbReference>
<keyword evidence="2" id="KW-1185">Reference proteome</keyword>
<organism evidence="1 2">
    <name type="scientific">Nyssa sinensis</name>
    <dbReference type="NCBI Taxonomy" id="561372"/>
    <lineage>
        <taxon>Eukaryota</taxon>
        <taxon>Viridiplantae</taxon>
        <taxon>Streptophyta</taxon>
        <taxon>Embryophyta</taxon>
        <taxon>Tracheophyta</taxon>
        <taxon>Spermatophyta</taxon>
        <taxon>Magnoliopsida</taxon>
        <taxon>eudicotyledons</taxon>
        <taxon>Gunneridae</taxon>
        <taxon>Pentapetalae</taxon>
        <taxon>asterids</taxon>
        <taxon>Cornales</taxon>
        <taxon>Nyssaceae</taxon>
        <taxon>Nyssa</taxon>
    </lineage>
</organism>
<name>A0A5J5C4Y6_9ASTE</name>
<dbReference type="AlphaFoldDB" id="A0A5J5C4Y6"/>
<reference evidence="1 2" key="1">
    <citation type="submission" date="2019-09" db="EMBL/GenBank/DDBJ databases">
        <title>A chromosome-level genome assembly of the Chinese tupelo Nyssa sinensis.</title>
        <authorList>
            <person name="Yang X."/>
            <person name="Kang M."/>
            <person name="Yang Y."/>
            <person name="Xiong H."/>
            <person name="Wang M."/>
            <person name="Zhang Z."/>
            <person name="Wang Z."/>
            <person name="Wu H."/>
            <person name="Ma T."/>
            <person name="Liu J."/>
            <person name="Xi Z."/>
        </authorList>
    </citation>
    <scope>NUCLEOTIDE SEQUENCE [LARGE SCALE GENOMIC DNA]</scope>
    <source>
        <strain evidence="1">J267</strain>
        <tissue evidence="1">Leaf</tissue>
    </source>
</reference>
<dbReference type="Proteomes" id="UP000325577">
    <property type="component" value="Linkage Group LG0"/>
</dbReference>
<evidence type="ECO:0000313" key="1">
    <source>
        <dbReference type="EMBL" id="KAA8550209.1"/>
    </source>
</evidence>
<accession>A0A5J5C4Y6</accession>
<evidence type="ECO:0000313" key="2">
    <source>
        <dbReference type="Proteomes" id="UP000325577"/>
    </source>
</evidence>
<gene>
    <name evidence="1" type="ORF">F0562_001893</name>
</gene>
<sequence>MINLSKALLLVLTRLKKSPSFSRTTMDQEEASSSQQGFAKPEPLKVNLKLSQVCLSPFNDCLFRILSINQANRVVFPFVHHDKDSISMVVSVAKNVEGIGLSRPSLVWDVGELRELIQSVQLSKAPKKKRRMGMSHFVGGVQPNSSAKRAKTSLSFHDASLVVTRLSHEGLVQLQAHLAIEEDEKDLAELIVGHQAAR</sequence>